<accession>A0ABW4SSR4</accession>
<comment type="caution">
    <text evidence="1">The sequence shown here is derived from an EMBL/GenBank/DDBJ whole genome shotgun (WGS) entry which is preliminary data.</text>
</comment>
<feature type="non-terminal residue" evidence="1">
    <location>
        <position position="188"/>
    </location>
</feature>
<gene>
    <name evidence="1" type="ORF">ACFSKW_12150</name>
</gene>
<organism evidence="1 2">
    <name type="scientific">Nonomuraea mangrovi</name>
    <dbReference type="NCBI Taxonomy" id="2316207"/>
    <lineage>
        <taxon>Bacteria</taxon>
        <taxon>Bacillati</taxon>
        <taxon>Actinomycetota</taxon>
        <taxon>Actinomycetes</taxon>
        <taxon>Streptosporangiales</taxon>
        <taxon>Streptosporangiaceae</taxon>
        <taxon>Nonomuraea</taxon>
    </lineage>
</organism>
<dbReference type="RefSeq" id="WP_379572291.1">
    <property type="nucleotide sequence ID" value="NZ_JBHUFV010000019.1"/>
</dbReference>
<dbReference type="SUPFAM" id="SSF160904">
    <property type="entry name" value="Jann2411-like"/>
    <property type="match status" value="1"/>
</dbReference>
<name>A0ABW4SSR4_9ACTN</name>
<dbReference type="Gene3D" id="1.10.3300.10">
    <property type="entry name" value="Jann2411-like domain"/>
    <property type="match status" value="1"/>
</dbReference>
<dbReference type="InterPro" id="IPR023286">
    <property type="entry name" value="ABATE_dom_sf"/>
</dbReference>
<keyword evidence="2" id="KW-1185">Reference proteome</keyword>
<reference evidence="2" key="1">
    <citation type="journal article" date="2019" name="Int. J. Syst. Evol. Microbiol.">
        <title>The Global Catalogue of Microorganisms (GCM) 10K type strain sequencing project: providing services to taxonomists for standard genome sequencing and annotation.</title>
        <authorList>
            <consortium name="The Broad Institute Genomics Platform"/>
            <consortium name="The Broad Institute Genome Sequencing Center for Infectious Disease"/>
            <person name="Wu L."/>
            <person name="Ma J."/>
        </authorList>
    </citation>
    <scope>NUCLEOTIDE SEQUENCE [LARGE SCALE GENOMIC DNA]</scope>
    <source>
        <strain evidence="2">ICMP 6774ER</strain>
    </source>
</reference>
<evidence type="ECO:0000313" key="1">
    <source>
        <dbReference type="EMBL" id="MFD1932226.1"/>
    </source>
</evidence>
<dbReference type="Proteomes" id="UP001597368">
    <property type="component" value="Unassembled WGS sequence"/>
</dbReference>
<dbReference type="EMBL" id="JBHUFV010000019">
    <property type="protein sequence ID" value="MFD1932226.1"/>
    <property type="molecule type" value="Genomic_DNA"/>
</dbReference>
<sequence length="188" mass="19467">MQRAVLLVNELAIDRAHGRRVTPPTAGPDRRAAIQEALAAAGLPRSEPLTPAGADALAAVAAQLRPAFGAGERAESMIEGLNQLLVRHAAVPNLHGHPDGPPVLAFHRADASLIDAWTADAGTALAMVIGVGQRARLRSCEAASGPSSTPRATLPLVLRPARTAPRRVRGHGDSGQPSYGRSLCGCLD</sequence>
<protein>
    <submittedName>
        <fullName evidence="1">Uncharacterized protein</fullName>
    </submittedName>
</protein>
<evidence type="ECO:0000313" key="2">
    <source>
        <dbReference type="Proteomes" id="UP001597368"/>
    </source>
</evidence>
<proteinExistence type="predicted"/>